<dbReference type="AlphaFoldDB" id="F8J1K9"/>
<evidence type="ECO:0000313" key="1">
    <source>
        <dbReference type="EMBL" id="ACI90289.1"/>
    </source>
</evidence>
<proteinExistence type="evidence at transcript level"/>
<name>F8J1K9_APIME</name>
<reference evidence="1" key="1">
    <citation type="submission" date="2008-06" db="EMBL/GenBank/DDBJ databases">
        <title>Identification of RFamide- and myosuppressin-like receptors from Apis mellifera.</title>
        <authorList>
            <person name="Rudolf A.F."/>
            <person name="Cazamali G."/>
            <person name="Williamson M.R."/>
            <person name="Hauser F."/>
            <person name="Grimmelikhuijzen C.J.P."/>
        </authorList>
    </citation>
    <scope>NUCLEOTIDE SEQUENCE</scope>
</reference>
<dbReference type="EMBL" id="EU785052">
    <property type="protein sequence ID" value="ACI90289.1"/>
    <property type="molecule type" value="mRNA"/>
</dbReference>
<organism evidence="1">
    <name type="scientific">Apis mellifera</name>
    <name type="common">Honeybee</name>
    <dbReference type="NCBI Taxonomy" id="7460"/>
    <lineage>
        <taxon>Eukaryota</taxon>
        <taxon>Metazoa</taxon>
        <taxon>Ecdysozoa</taxon>
        <taxon>Arthropoda</taxon>
        <taxon>Hexapoda</taxon>
        <taxon>Insecta</taxon>
        <taxon>Pterygota</taxon>
        <taxon>Neoptera</taxon>
        <taxon>Endopterygota</taxon>
        <taxon>Hymenoptera</taxon>
        <taxon>Apocrita</taxon>
        <taxon>Aculeata</taxon>
        <taxon>Apoidea</taxon>
        <taxon>Anthophila</taxon>
        <taxon>Apidae</taxon>
        <taxon>Apis</taxon>
    </lineage>
</organism>
<accession>F8J1K9</accession>
<sequence length="107" mass="12222">MFYLFTSMMGSTIVILFSMTTMTIFCNNVLAALPTQCNPGFLDDLPPRIRKVCVALSRIYELGSEMESYIGDKENHITGFHESIPLLDSGVKRQDVDHVFLRFGRRR</sequence>
<protein>
    <submittedName>
        <fullName evidence="1">Myosuppressin</fullName>
    </submittedName>
</protein>